<evidence type="ECO:0000256" key="1">
    <source>
        <dbReference type="ARBA" id="ARBA00022438"/>
    </source>
</evidence>
<evidence type="ECO:0000256" key="6">
    <source>
        <dbReference type="ARBA" id="ARBA00034908"/>
    </source>
</evidence>
<dbReference type="OrthoDB" id="198816at2759"/>
<dbReference type="KEGG" id="soy:115884787"/>
<dbReference type="RefSeq" id="XP_030759327.1">
    <property type="nucleotide sequence ID" value="XM_030903467.1"/>
</dbReference>
<dbReference type="FunCoup" id="A0A6J2Y6T0">
    <property type="interactions" value="21"/>
</dbReference>
<keyword evidence="2" id="KW-0645">Protease</keyword>
<comment type="similarity">
    <text evidence="4">Belongs to the ACTMAP family.</text>
</comment>
<evidence type="ECO:0000256" key="3">
    <source>
        <dbReference type="ARBA" id="ARBA00022801"/>
    </source>
</evidence>
<protein>
    <recommendedName>
        <fullName evidence="5">Actin maturation protease</fullName>
    </recommendedName>
    <alternativeName>
        <fullName evidence="6">Actin aminopeptidase ACTMAP</fullName>
    </alternativeName>
</protein>
<gene>
    <name evidence="9" type="primary">LOC115884787</name>
</gene>
<proteinExistence type="inferred from homology"/>
<keyword evidence="8" id="KW-1185">Reference proteome</keyword>
<dbReference type="GeneID" id="115884787"/>
<dbReference type="PANTHER" id="PTHR28631">
    <property type="entry name" value="UPF0692 PROTEIN C19ORF54"/>
    <property type="match status" value="1"/>
</dbReference>
<dbReference type="InParanoid" id="A0A6J2Y6T0"/>
<accession>A0A6J2Y6T0</accession>
<keyword evidence="3" id="KW-0378">Hydrolase</keyword>
<keyword evidence="1" id="KW-0031">Aminopeptidase</keyword>
<dbReference type="PANTHER" id="PTHR28631:SF1">
    <property type="entry name" value="ACTIN MATURATION PROTEASE"/>
    <property type="match status" value="1"/>
</dbReference>
<evidence type="ECO:0000256" key="2">
    <source>
        <dbReference type="ARBA" id="ARBA00022670"/>
    </source>
</evidence>
<reference evidence="9" key="1">
    <citation type="submission" date="2025-08" db="UniProtKB">
        <authorList>
            <consortium name="RefSeq"/>
        </authorList>
    </citation>
    <scope>IDENTIFICATION</scope>
    <source>
        <tissue evidence="9">Gonads</tissue>
    </source>
</reference>
<dbReference type="GO" id="GO:0006508">
    <property type="term" value="P:proteolysis"/>
    <property type="evidence" value="ECO:0007669"/>
    <property type="project" value="UniProtKB-KW"/>
</dbReference>
<dbReference type="Pfam" id="PF21646">
    <property type="entry name" value="ACTMAP-like_C"/>
    <property type="match status" value="1"/>
</dbReference>
<evidence type="ECO:0000313" key="8">
    <source>
        <dbReference type="Proteomes" id="UP000504635"/>
    </source>
</evidence>
<organism evidence="8 9">
    <name type="scientific">Sitophilus oryzae</name>
    <name type="common">Rice weevil</name>
    <name type="synonym">Curculio oryzae</name>
    <dbReference type="NCBI Taxonomy" id="7048"/>
    <lineage>
        <taxon>Eukaryota</taxon>
        <taxon>Metazoa</taxon>
        <taxon>Ecdysozoa</taxon>
        <taxon>Arthropoda</taxon>
        <taxon>Hexapoda</taxon>
        <taxon>Insecta</taxon>
        <taxon>Pterygota</taxon>
        <taxon>Neoptera</taxon>
        <taxon>Endopterygota</taxon>
        <taxon>Coleoptera</taxon>
        <taxon>Polyphaga</taxon>
        <taxon>Cucujiformia</taxon>
        <taxon>Curculionidae</taxon>
        <taxon>Dryophthorinae</taxon>
        <taxon>Sitophilus</taxon>
    </lineage>
</organism>
<evidence type="ECO:0000256" key="5">
    <source>
        <dbReference type="ARBA" id="ARBA00034848"/>
    </source>
</evidence>
<dbReference type="AlphaFoldDB" id="A0A6J2Y6T0"/>
<evidence type="ECO:0000256" key="4">
    <source>
        <dbReference type="ARBA" id="ARBA00034725"/>
    </source>
</evidence>
<evidence type="ECO:0000313" key="9">
    <source>
        <dbReference type="RefSeq" id="XP_030759327.1"/>
    </source>
</evidence>
<dbReference type="InterPro" id="IPR040043">
    <property type="entry name" value="ACTMAP"/>
</dbReference>
<evidence type="ECO:0000256" key="7">
    <source>
        <dbReference type="ARBA" id="ARBA00049041"/>
    </source>
</evidence>
<comment type="catalytic activity">
    <reaction evidence="7">
        <text>N-terminal N(alpha)-acetyl-L-cysteinyl-L-aspartyl-[protein] + H2O = N-terminal L-aspartyl-[protein] + N-acetyl-L-cysteine</text>
        <dbReference type="Rhea" id="RHEA:74579"/>
        <dbReference type="Rhea" id="RHEA-COMP:12669"/>
        <dbReference type="Rhea" id="RHEA-COMP:18395"/>
        <dbReference type="ChEBI" id="CHEBI:15377"/>
        <dbReference type="ChEBI" id="CHEBI:64720"/>
        <dbReference type="ChEBI" id="CHEBI:78236"/>
        <dbReference type="ChEBI" id="CHEBI:193599"/>
    </reaction>
    <physiologicalReaction direction="left-to-right" evidence="7">
        <dbReference type="Rhea" id="RHEA:74580"/>
    </physiologicalReaction>
</comment>
<name>A0A6J2Y6T0_SITOR</name>
<dbReference type="Proteomes" id="UP000504635">
    <property type="component" value="Unplaced"/>
</dbReference>
<sequence length="226" mass="25582">MDFTWALPYPEIHKICVLFERSELSNPKKWSYSPLQSHKQEGPQCGLVALAMLIRNSNNDSINIIYQYAKKEGFTLNGEIFSVNYMKQLAVNFLKDRKIEVYSGPLNSHKIEQFLFEGGALLVPYDTDKDNSPGLHNGHKAHWCVISGAVQTENTLFVLARHGKSKNIAIWNIDILSQSNQQLHEFSPDRKLQNIEYMLPEGGISGPLGLNGRSILIHPKNDISTF</sequence>
<dbReference type="GO" id="GO:0004177">
    <property type="term" value="F:aminopeptidase activity"/>
    <property type="evidence" value="ECO:0007669"/>
    <property type="project" value="UniProtKB-KW"/>
</dbReference>